<dbReference type="GO" id="GO:0006099">
    <property type="term" value="P:tricarboxylic acid cycle"/>
    <property type="evidence" value="ECO:0007669"/>
    <property type="project" value="UniProtKB-KW"/>
</dbReference>
<keyword evidence="3" id="KW-0329">Glyoxylate bypass</keyword>
<dbReference type="AlphaFoldDB" id="A0A0K0XVS5"/>
<proteinExistence type="inferred from homology"/>
<dbReference type="Proteomes" id="UP000066624">
    <property type="component" value="Chromosome"/>
</dbReference>
<dbReference type="PANTHER" id="PTHR42902:SF1">
    <property type="entry name" value="MALATE SYNTHASE 1-RELATED"/>
    <property type="match status" value="1"/>
</dbReference>
<dbReference type="EC" id="2.3.3.9" evidence="2"/>
<comment type="catalytic activity">
    <reaction evidence="6">
        <text>glyoxylate + acetyl-CoA + H2O = (S)-malate + CoA + H(+)</text>
        <dbReference type="Rhea" id="RHEA:18181"/>
        <dbReference type="ChEBI" id="CHEBI:15377"/>
        <dbReference type="ChEBI" id="CHEBI:15378"/>
        <dbReference type="ChEBI" id="CHEBI:15589"/>
        <dbReference type="ChEBI" id="CHEBI:36655"/>
        <dbReference type="ChEBI" id="CHEBI:57287"/>
        <dbReference type="ChEBI" id="CHEBI:57288"/>
        <dbReference type="EC" id="2.3.3.9"/>
    </reaction>
</comment>
<dbReference type="Pfam" id="PF20656">
    <property type="entry name" value="MS_N"/>
    <property type="match status" value="1"/>
</dbReference>
<organism evidence="8 9">
    <name type="scientific">Wenzhouxiangella marina</name>
    <dbReference type="NCBI Taxonomy" id="1579979"/>
    <lineage>
        <taxon>Bacteria</taxon>
        <taxon>Pseudomonadati</taxon>
        <taxon>Pseudomonadota</taxon>
        <taxon>Gammaproteobacteria</taxon>
        <taxon>Chromatiales</taxon>
        <taxon>Wenzhouxiangellaceae</taxon>
        <taxon>Wenzhouxiangella</taxon>
    </lineage>
</organism>
<dbReference type="InterPro" id="IPR044856">
    <property type="entry name" value="Malate_synth_C_sf"/>
</dbReference>
<evidence type="ECO:0000256" key="2">
    <source>
        <dbReference type="ARBA" id="ARBA00012636"/>
    </source>
</evidence>
<dbReference type="STRING" id="1579979.WM2015_1416"/>
<name>A0A0K0XVS5_9GAMM</name>
<dbReference type="InterPro" id="IPR001465">
    <property type="entry name" value="Malate_synthase_TIM"/>
</dbReference>
<dbReference type="EMBL" id="CP012154">
    <property type="protein sequence ID" value="AKS41788.1"/>
    <property type="molecule type" value="Genomic_DNA"/>
</dbReference>
<accession>A0A0K0XVS5</accession>
<sequence>MQQPSQQHPGDSLATTPCRPEFKAPIPEQARALFPTALLNLLGELGQRYGDRRAQLLAERQARQLEWNAGASPGFDPDTRSIREGSWKVARIPEDLRDRRVEITGPVDRKMIINALNSGARVFMADFEDSSTPTWSNMIDGQVNLYDAVRRTIEFTADNGKHYALGPNPATLIVRPRGWHLDEKHVEVDGRPIPGGIFDAAVYVFNNANSLMAQGSGPYLYLPKLEHWREAELWESVLTDIEKALQLQPGTIKVTVLIETLPAVFQMDEILYALRSRIVGLNCGRWDYIFSYIKCFQAHPDKVLPDRAQVTMTVPFLRAYSQLLIRTCHHRGAFAMGGMAAQIPIRDDAEANAQALDRVRADKEREAGDGHDGTWVAHPGLIGLAMEIFDRHIEGRNQLDRLREDVEVGAAELTAPCQGTITEAGLRGNLEVAIRYMAAWLSGQGCVPIHNLMEDAATAEIARAQVWQWIRHPAGKLEDGRDIDEALVAGFQAETLASIREELGDAVFQAGAYEQANQLLAEVTADDHFVEFLTLPAYRMID</sequence>
<feature type="compositionally biased region" description="Polar residues" evidence="7">
    <location>
        <begin position="1"/>
        <end position="15"/>
    </location>
</feature>
<gene>
    <name evidence="8" type="ORF">WM2015_1416</name>
</gene>
<evidence type="ECO:0000256" key="4">
    <source>
        <dbReference type="ARBA" id="ARBA00022532"/>
    </source>
</evidence>
<comment type="similarity">
    <text evidence="1">Belongs to the malate synthase family.</text>
</comment>
<dbReference type="FunFam" id="3.20.20.360:FF:000001">
    <property type="entry name" value="Malate synthase"/>
    <property type="match status" value="1"/>
</dbReference>
<dbReference type="OrthoDB" id="9768429at2"/>
<dbReference type="NCBIfam" id="TIGR01344">
    <property type="entry name" value="malate_syn_A"/>
    <property type="match status" value="1"/>
</dbReference>
<dbReference type="InterPro" id="IPR006252">
    <property type="entry name" value="Malate_synthA"/>
</dbReference>
<dbReference type="GO" id="GO:0004474">
    <property type="term" value="F:malate synthase activity"/>
    <property type="evidence" value="ECO:0007669"/>
    <property type="project" value="UniProtKB-EC"/>
</dbReference>
<dbReference type="RefSeq" id="WP_082169541.1">
    <property type="nucleotide sequence ID" value="NZ_CP012154.1"/>
</dbReference>
<feature type="region of interest" description="Disordered" evidence="7">
    <location>
        <begin position="1"/>
        <end position="21"/>
    </location>
</feature>
<dbReference type="PATRIC" id="fig|1579979.3.peg.1452"/>
<dbReference type="SUPFAM" id="SSF51645">
    <property type="entry name" value="Malate synthase G"/>
    <property type="match status" value="1"/>
</dbReference>
<dbReference type="Gene3D" id="3.20.20.360">
    <property type="entry name" value="Malate synthase, domain 3"/>
    <property type="match status" value="1"/>
</dbReference>
<dbReference type="CDD" id="cd00727">
    <property type="entry name" value="malate_synt_A"/>
    <property type="match status" value="1"/>
</dbReference>
<dbReference type="PANTHER" id="PTHR42902">
    <property type="entry name" value="MALATE SYNTHASE"/>
    <property type="match status" value="1"/>
</dbReference>
<dbReference type="Gene3D" id="1.20.1220.12">
    <property type="entry name" value="Malate synthase, domain III"/>
    <property type="match status" value="1"/>
</dbReference>
<dbReference type="Pfam" id="PF01274">
    <property type="entry name" value="MS_TIM-barrel"/>
    <property type="match status" value="1"/>
</dbReference>
<keyword evidence="5" id="KW-0808">Transferase</keyword>
<dbReference type="InterPro" id="IPR048356">
    <property type="entry name" value="MS_N"/>
</dbReference>
<dbReference type="GO" id="GO:0006097">
    <property type="term" value="P:glyoxylate cycle"/>
    <property type="evidence" value="ECO:0007669"/>
    <property type="project" value="UniProtKB-KW"/>
</dbReference>
<evidence type="ECO:0000256" key="7">
    <source>
        <dbReference type="SAM" id="MobiDB-lite"/>
    </source>
</evidence>
<evidence type="ECO:0000256" key="6">
    <source>
        <dbReference type="ARBA" id="ARBA00047918"/>
    </source>
</evidence>
<dbReference type="KEGG" id="wma:WM2015_1416"/>
<dbReference type="InterPro" id="IPR046363">
    <property type="entry name" value="MS_N_TIM-barrel_dom"/>
</dbReference>
<dbReference type="Pfam" id="PF20659">
    <property type="entry name" value="MS_C"/>
    <property type="match status" value="1"/>
</dbReference>
<evidence type="ECO:0000313" key="8">
    <source>
        <dbReference type="EMBL" id="AKS41788.1"/>
    </source>
</evidence>
<evidence type="ECO:0000313" key="9">
    <source>
        <dbReference type="Proteomes" id="UP000066624"/>
    </source>
</evidence>
<keyword evidence="9" id="KW-1185">Reference proteome</keyword>
<dbReference type="PIRSF" id="PIRSF001363">
    <property type="entry name" value="Malate_synth"/>
    <property type="match status" value="1"/>
</dbReference>
<dbReference type="FunFam" id="1.20.1220.12:FF:000001">
    <property type="entry name" value="Malate synthase"/>
    <property type="match status" value="1"/>
</dbReference>
<evidence type="ECO:0000256" key="3">
    <source>
        <dbReference type="ARBA" id="ARBA00022435"/>
    </source>
</evidence>
<protein>
    <recommendedName>
        <fullName evidence="2">malate synthase</fullName>
        <ecNumber evidence="2">2.3.3.9</ecNumber>
    </recommendedName>
</protein>
<evidence type="ECO:0000256" key="1">
    <source>
        <dbReference type="ARBA" id="ARBA00006394"/>
    </source>
</evidence>
<dbReference type="GO" id="GO:0005737">
    <property type="term" value="C:cytoplasm"/>
    <property type="evidence" value="ECO:0007669"/>
    <property type="project" value="TreeGrafter"/>
</dbReference>
<evidence type="ECO:0000256" key="5">
    <source>
        <dbReference type="ARBA" id="ARBA00022679"/>
    </source>
</evidence>
<dbReference type="InterPro" id="IPR048355">
    <property type="entry name" value="MS_C"/>
</dbReference>
<dbReference type="InterPro" id="IPR011076">
    <property type="entry name" value="Malate_synth_sf"/>
</dbReference>
<keyword evidence="4" id="KW-0816">Tricarboxylic acid cycle</keyword>
<reference evidence="8 9" key="1">
    <citation type="submission" date="2015-07" db="EMBL/GenBank/DDBJ databases">
        <authorList>
            <person name="Noorani M."/>
        </authorList>
    </citation>
    <scope>NUCLEOTIDE SEQUENCE [LARGE SCALE GENOMIC DNA]</scope>
    <source>
        <strain evidence="8 9">KCTC 42284</strain>
    </source>
</reference>